<organism evidence="1 2">
    <name type="scientific">Trichinella patagoniensis</name>
    <dbReference type="NCBI Taxonomy" id="990121"/>
    <lineage>
        <taxon>Eukaryota</taxon>
        <taxon>Metazoa</taxon>
        <taxon>Ecdysozoa</taxon>
        <taxon>Nematoda</taxon>
        <taxon>Enoplea</taxon>
        <taxon>Dorylaimia</taxon>
        <taxon>Trichinellida</taxon>
        <taxon>Trichinellidae</taxon>
        <taxon>Trichinella</taxon>
    </lineage>
</organism>
<gene>
    <name evidence="1" type="ORF">T12_11452</name>
</gene>
<sequence length="79" mass="9315">MPSCNEDCAVLRIQDQCRRNTPSRRKDCETNKNYSKSANTWETPKTMLTRSNLMVNYAERSLAIRIRKKFPRCKDCLNN</sequence>
<protein>
    <submittedName>
        <fullName evidence="1">Uncharacterized protein</fullName>
    </submittedName>
</protein>
<accession>A0A0V0ZZ05</accession>
<dbReference type="AlphaFoldDB" id="A0A0V0ZZ05"/>
<evidence type="ECO:0000313" key="2">
    <source>
        <dbReference type="Proteomes" id="UP000054783"/>
    </source>
</evidence>
<dbReference type="OrthoDB" id="5937503at2759"/>
<proteinExistence type="predicted"/>
<evidence type="ECO:0000313" key="1">
    <source>
        <dbReference type="EMBL" id="KRY17894.1"/>
    </source>
</evidence>
<reference evidence="1 2" key="1">
    <citation type="submission" date="2015-01" db="EMBL/GenBank/DDBJ databases">
        <title>Evolution of Trichinella species and genotypes.</title>
        <authorList>
            <person name="Korhonen P.K."/>
            <person name="Edoardo P."/>
            <person name="Giuseppe L.R."/>
            <person name="Gasser R.B."/>
        </authorList>
    </citation>
    <scope>NUCLEOTIDE SEQUENCE [LARGE SCALE GENOMIC DNA]</scope>
    <source>
        <strain evidence="1">ISS2496</strain>
    </source>
</reference>
<keyword evidence="2" id="KW-1185">Reference proteome</keyword>
<name>A0A0V0ZZ05_9BILA</name>
<dbReference type="EMBL" id="JYDQ01000054">
    <property type="protein sequence ID" value="KRY17894.1"/>
    <property type="molecule type" value="Genomic_DNA"/>
</dbReference>
<comment type="caution">
    <text evidence="1">The sequence shown here is derived from an EMBL/GenBank/DDBJ whole genome shotgun (WGS) entry which is preliminary data.</text>
</comment>
<dbReference type="Proteomes" id="UP000054783">
    <property type="component" value="Unassembled WGS sequence"/>
</dbReference>